<name>A0A7S9LTR0_9RHOB</name>
<dbReference type="EMBL" id="CP064942">
    <property type="protein sequence ID" value="QPH55109.1"/>
    <property type="molecule type" value="Genomic_DNA"/>
</dbReference>
<dbReference type="AlphaFoldDB" id="A0A7S9LTR0"/>
<dbReference type="RefSeq" id="WP_196104308.1">
    <property type="nucleotide sequence ID" value="NZ_CP064942.1"/>
</dbReference>
<evidence type="ECO:0000313" key="2">
    <source>
        <dbReference type="EMBL" id="QPH55109.1"/>
    </source>
</evidence>
<evidence type="ECO:0000313" key="3">
    <source>
        <dbReference type="Proteomes" id="UP000594800"/>
    </source>
</evidence>
<dbReference type="Gene3D" id="3.40.50.720">
    <property type="entry name" value="NAD(P)-binding Rossmann-like Domain"/>
    <property type="match status" value="1"/>
</dbReference>
<dbReference type="GO" id="GO:0042602">
    <property type="term" value="F:riboflavin reductase (NADPH) activity"/>
    <property type="evidence" value="ECO:0007669"/>
    <property type="project" value="TreeGrafter"/>
</dbReference>
<dbReference type="InterPro" id="IPR051606">
    <property type="entry name" value="Polyketide_Oxido-like"/>
</dbReference>
<proteinExistence type="predicted"/>
<dbReference type="GO" id="GO:0004074">
    <property type="term" value="F:biliverdin reductase [NAD(P)H] activity"/>
    <property type="evidence" value="ECO:0007669"/>
    <property type="project" value="TreeGrafter"/>
</dbReference>
<keyword evidence="3" id="KW-1185">Reference proteome</keyword>
<feature type="domain" description="NAD(P)-binding" evidence="1">
    <location>
        <begin position="9"/>
        <end position="201"/>
    </location>
</feature>
<dbReference type="InterPro" id="IPR016040">
    <property type="entry name" value="NAD(P)-bd_dom"/>
</dbReference>
<organism evidence="2 3">
    <name type="scientific">Pontivivens ytuae</name>
    <dbReference type="NCBI Taxonomy" id="2789856"/>
    <lineage>
        <taxon>Bacteria</taxon>
        <taxon>Pseudomonadati</taxon>
        <taxon>Pseudomonadota</taxon>
        <taxon>Alphaproteobacteria</taxon>
        <taxon>Rhodobacterales</taxon>
        <taxon>Paracoccaceae</taxon>
        <taxon>Pontivivens</taxon>
    </lineage>
</organism>
<dbReference type="PANTHER" id="PTHR43355">
    <property type="entry name" value="FLAVIN REDUCTASE (NADPH)"/>
    <property type="match status" value="1"/>
</dbReference>
<dbReference type="Proteomes" id="UP000594800">
    <property type="component" value="Chromosome"/>
</dbReference>
<dbReference type="InterPro" id="IPR036291">
    <property type="entry name" value="NAD(P)-bd_dom_sf"/>
</dbReference>
<accession>A0A7S9LTR0</accession>
<evidence type="ECO:0000259" key="1">
    <source>
        <dbReference type="Pfam" id="PF13460"/>
    </source>
</evidence>
<dbReference type="Pfam" id="PF13460">
    <property type="entry name" value="NAD_binding_10"/>
    <property type="match status" value="1"/>
</dbReference>
<dbReference type="SUPFAM" id="SSF51735">
    <property type="entry name" value="NAD(P)-binding Rossmann-fold domains"/>
    <property type="match status" value="1"/>
</dbReference>
<dbReference type="KEGG" id="poz:I0K15_05005"/>
<sequence length="230" mass="24880">MIERILVLGATGDTGKLVVEAARHRGLKVNAAARDPGDIETTDAEVRPVAVDVMEPRGLPEALNGVDAVISTLGVGNDPATLASPPPLYTDGHMNVVNAMEDAGLDRLICVSALWSRGNDYGPLWFRAGPVMALTRVYSQMRAMERQLGAHPKLRFTAVRAGYLQDDAIDSPPPEPHADRAPEGCWLTRRADLAEFLVTCAVEETWIRKCPCFAQKDDGKVLARKTPSVA</sequence>
<protein>
    <submittedName>
        <fullName evidence="2">NAD(P)H-binding protein</fullName>
    </submittedName>
</protein>
<reference evidence="2 3" key="1">
    <citation type="submission" date="2020-11" db="EMBL/GenBank/DDBJ databases">
        <title>Description of Pontivivens ytuae sp. nov. isolated from deep sea sediment of Mariana Trench.</title>
        <authorList>
            <person name="Wang Z."/>
            <person name="Sun Q.-L."/>
            <person name="Xu X.-D."/>
            <person name="Tang Y.-Z."/>
            <person name="Zhang J."/>
        </authorList>
    </citation>
    <scope>NUCLEOTIDE SEQUENCE [LARGE SCALE GENOMIC DNA]</scope>
    <source>
        <strain evidence="2 3">MT2928</strain>
    </source>
</reference>
<dbReference type="PANTHER" id="PTHR43355:SF2">
    <property type="entry name" value="FLAVIN REDUCTASE (NADPH)"/>
    <property type="match status" value="1"/>
</dbReference>
<gene>
    <name evidence="2" type="ORF">I0K15_05005</name>
</gene>